<proteinExistence type="inferred from homology"/>
<organism evidence="7 8">
    <name type="scientific">Hymenobacter ruricola</name>
    <dbReference type="NCBI Taxonomy" id="2791023"/>
    <lineage>
        <taxon>Bacteria</taxon>
        <taxon>Pseudomonadati</taxon>
        <taxon>Bacteroidota</taxon>
        <taxon>Cytophagia</taxon>
        <taxon>Cytophagales</taxon>
        <taxon>Hymenobacteraceae</taxon>
        <taxon>Hymenobacter</taxon>
    </lineage>
</organism>
<comment type="caution">
    <text evidence="7">The sequence shown here is derived from an EMBL/GenBank/DDBJ whole genome shotgun (WGS) entry which is preliminary data.</text>
</comment>
<evidence type="ECO:0000313" key="8">
    <source>
        <dbReference type="Proteomes" id="UP000618931"/>
    </source>
</evidence>
<keyword evidence="4 5" id="KW-0560">Oxidoreductase</keyword>
<evidence type="ECO:0000256" key="4">
    <source>
        <dbReference type="ARBA" id="ARBA00023002"/>
    </source>
</evidence>
<dbReference type="PANTHER" id="PTHR43734">
    <property type="entry name" value="PHYTOENE DESATURASE"/>
    <property type="match status" value="1"/>
</dbReference>
<feature type="domain" description="Amine oxidase" evidence="6">
    <location>
        <begin position="24"/>
        <end position="500"/>
    </location>
</feature>
<sequence>MAPVFRKKTSSAPKLPVAIIGAGVAGLAAAVRLAVAGHAVTVFEAGPTFGGKMHQFTLPGGYRFDAGPSLFTLPQLVDDIFRLAHREPTEYFRYERLDPITKYFFADGTRLTAWADAAKFAAEVEAQLGTPAAAVTRFLRRSGQAYEATAGTFLHKSLHKARTYLSPETLKAVAALPQLGLLGTMHQRHESAFGPDPRLVQLFDRYATYNGSDPYQAPATLSMIPHLEHGIGAFYPEGGIYAIAESLVKLALEFGVKFRYREAVEEIIVAEGRVTGVRTAQDVYDFGRVVSNMDVVPTYRRLLPGQPAPERTLSQPRSSSALIFYWGIAREFLELDLHNIFFSADYQREFQAIFQEKTVADDVTVYVNITAKKTPADAPAGHENWFVMVNVPHDQGQDWAALAQKTRAAVLRKLHQALGLDIEPLIAAEKVWTPPGIAADTSSFGGALYGSSSNNALAAFLRHPNFSGRLEGLYFCGGSVHPGGGIPLCLLSAKIVSSLINDA</sequence>
<dbReference type="Proteomes" id="UP000618931">
    <property type="component" value="Unassembled WGS sequence"/>
</dbReference>
<dbReference type="InterPro" id="IPR014105">
    <property type="entry name" value="Carotenoid/retinoid_OxRdtase"/>
</dbReference>
<comment type="similarity">
    <text evidence="2 5">Belongs to the carotenoid/retinoid oxidoreductase family.</text>
</comment>
<dbReference type="Pfam" id="PF01593">
    <property type="entry name" value="Amino_oxidase"/>
    <property type="match status" value="1"/>
</dbReference>
<comment type="pathway">
    <text evidence="1 5">Carotenoid biosynthesis.</text>
</comment>
<evidence type="ECO:0000256" key="1">
    <source>
        <dbReference type="ARBA" id="ARBA00004829"/>
    </source>
</evidence>
<evidence type="ECO:0000259" key="6">
    <source>
        <dbReference type="Pfam" id="PF01593"/>
    </source>
</evidence>
<dbReference type="EMBL" id="JADQDM010000013">
    <property type="protein sequence ID" value="MBF9223275.1"/>
    <property type="molecule type" value="Genomic_DNA"/>
</dbReference>
<protein>
    <submittedName>
        <fullName evidence="7">Phytoene desaturase</fullName>
    </submittedName>
</protein>
<dbReference type="SUPFAM" id="SSF51905">
    <property type="entry name" value="FAD/NAD(P)-binding domain"/>
    <property type="match status" value="1"/>
</dbReference>
<dbReference type="InterPro" id="IPR054840">
    <property type="entry name" value="hydcarot_desat_CrtD"/>
</dbReference>
<keyword evidence="3 5" id="KW-0125">Carotenoid biosynthesis</keyword>
<evidence type="ECO:0000256" key="5">
    <source>
        <dbReference type="RuleBase" id="RU362075"/>
    </source>
</evidence>
<dbReference type="InterPro" id="IPR002937">
    <property type="entry name" value="Amino_oxidase"/>
</dbReference>
<dbReference type="NCBIfam" id="NF042421">
    <property type="entry name" value="hydcarot_desat_CrtD"/>
    <property type="match status" value="1"/>
</dbReference>
<evidence type="ECO:0000256" key="2">
    <source>
        <dbReference type="ARBA" id="ARBA00006046"/>
    </source>
</evidence>
<keyword evidence="8" id="KW-1185">Reference proteome</keyword>
<name>A0ABS0I8K8_9BACT</name>
<dbReference type="Gene3D" id="3.50.50.60">
    <property type="entry name" value="FAD/NAD(P)-binding domain"/>
    <property type="match status" value="2"/>
</dbReference>
<dbReference type="NCBIfam" id="TIGR02734">
    <property type="entry name" value="crtI_fam"/>
    <property type="match status" value="1"/>
</dbReference>
<gene>
    <name evidence="7" type="primary">crtI</name>
    <name evidence="7" type="ORF">I2H31_19375</name>
</gene>
<evidence type="ECO:0000256" key="3">
    <source>
        <dbReference type="ARBA" id="ARBA00022746"/>
    </source>
</evidence>
<accession>A0ABS0I8K8</accession>
<dbReference type="RefSeq" id="WP_196294714.1">
    <property type="nucleotide sequence ID" value="NZ_JADQDM010000013.1"/>
</dbReference>
<dbReference type="InterPro" id="IPR036188">
    <property type="entry name" value="FAD/NAD-bd_sf"/>
</dbReference>
<reference evidence="7 8" key="1">
    <citation type="submission" date="2020-11" db="EMBL/GenBank/DDBJ databases">
        <authorList>
            <person name="Kim M.K."/>
        </authorList>
    </citation>
    <scope>NUCLEOTIDE SEQUENCE [LARGE SCALE GENOMIC DNA]</scope>
    <source>
        <strain evidence="7 8">BT662</strain>
    </source>
</reference>
<evidence type="ECO:0000313" key="7">
    <source>
        <dbReference type="EMBL" id="MBF9223275.1"/>
    </source>
</evidence>
<dbReference type="PANTHER" id="PTHR43734:SF7">
    <property type="entry name" value="4,4'-DIAPONEUROSPORENE OXYGENASE"/>
    <property type="match status" value="1"/>
</dbReference>